<dbReference type="GO" id="GO:0009245">
    <property type="term" value="P:lipid A biosynthetic process"/>
    <property type="evidence" value="ECO:0007669"/>
    <property type="project" value="UniProtKB-UniRule"/>
</dbReference>
<dbReference type="AlphaFoldDB" id="A0A075WSB6"/>
<dbReference type="RefSeq" id="WP_038060645.1">
    <property type="nucleotide sequence ID" value="NZ_CP008796.1"/>
</dbReference>
<proteinExistence type="predicted"/>
<sequence length="385" mass="44197">MSSEASCKIFIITGELSGDLYGSLLIKRIKEVNAAFQFVGVGGPKMRSLGIDILFSAEPLALVGLPNLSELKKYWFVYKKIKEFLAKKLVDAVVLVDFPGFNLKIAKLAKEMGYPVIYYIAPQVWAWHKRRIKILKKYVDRLYVVLPFEKEFFNSYEIPAIFLGHPILDLIKVNLSKEMLFEIYGLDEEKPILSFFPGSREKEIQRHVPQFLKIYRMVKEKVPEVQGIMVKALGLKDSFIWEGAKKEIKVVENTQYEILKYSTAALLASGTITLEAAIIGTPAVVTYFLPYWMMSLAKRLVKVPFISLPNLILGKEVYPEIVGFRKTQEEIIVHRLIELLKDRTKQERIKRDLEGLKRLLGAPGASWRIAEDMVRYLMSLKRKVS</sequence>
<accession>A0A075WSB6</accession>
<keyword evidence="8" id="KW-0443">Lipid metabolism</keyword>
<dbReference type="EC" id="2.4.1.182" evidence="2 10"/>
<keyword evidence="6" id="KW-0328">Glycosyltransferase</keyword>
<evidence type="ECO:0000313" key="12">
    <source>
        <dbReference type="Proteomes" id="UP000028481"/>
    </source>
</evidence>
<evidence type="ECO:0000256" key="5">
    <source>
        <dbReference type="ARBA" id="ARBA00022556"/>
    </source>
</evidence>
<evidence type="ECO:0000313" key="11">
    <source>
        <dbReference type="EMBL" id="AIH04159.1"/>
    </source>
</evidence>
<keyword evidence="4" id="KW-0444">Lipid biosynthesis</keyword>
<dbReference type="InterPro" id="IPR003835">
    <property type="entry name" value="Glyco_trans_19"/>
</dbReference>
<reference evidence="11 12" key="1">
    <citation type="journal article" date="2015" name="Genome Announc.">
        <title>Genome Sequence of a Sulfate-Reducing Thermophilic Bacterium, Thermodesulfobacterium commune DSM 2178T (Phylum Thermodesulfobacteria).</title>
        <authorList>
            <person name="Bhatnagar S."/>
            <person name="Badger J.H."/>
            <person name="Madupu R."/>
            <person name="Khouri H.M."/>
            <person name="O'Connor E.M."/>
            <person name="Robb F.T."/>
            <person name="Ward N.L."/>
            <person name="Eisen J.A."/>
        </authorList>
    </citation>
    <scope>NUCLEOTIDE SEQUENCE [LARGE SCALE GENOMIC DNA]</scope>
    <source>
        <strain evidence="11 12">DSM 2178</strain>
    </source>
</reference>
<evidence type="ECO:0000256" key="8">
    <source>
        <dbReference type="ARBA" id="ARBA00023098"/>
    </source>
</evidence>
<keyword evidence="5" id="KW-0441">Lipid A biosynthesis</keyword>
<dbReference type="PANTHER" id="PTHR30372:SF4">
    <property type="entry name" value="LIPID-A-DISACCHARIDE SYNTHASE, MITOCHONDRIAL-RELATED"/>
    <property type="match status" value="1"/>
</dbReference>
<evidence type="ECO:0000256" key="7">
    <source>
        <dbReference type="ARBA" id="ARBA00022679"/>
    </source>
</evidence>
<evidence type="ECO:0000256" key="3">
    <source>
        <dbReference type="ARBA" id="ARBA00020902"/>
    </source>
</evidence>
<keyword evidence="7" id="KW-0808">Transferase</keyword>
<name>A0A075WSB6_9BACT</name>
<organism evidence="11 12">
    <name type="scientific">Thermodesulfobacterium commune DSM 2178</name>
    <dbReference type="NCBI Taxonomy" id="289377"/>
    <lineage>
        <taxon>Bacteria</taxon>
        <taxon>Pseudomonadati</taxon>
        <taxon>Thermodesulfobacteriota</taxon>
        <taxon>Thermodesulfobacteria</taxon>
        <taxon>Thermodesulfobacteriales</taxon>
        <taxon>Thermodesulfobacteriaceae</taxon>
        <taxon>Thermodesulfobacterium</taxon>
    </lineage>
</organism>
<dbReference type="OrthoDB" id="9801642at2"/>
<comment type="catalytic activity">
    <reaction evidence="9">
        <text>a lipid X + a UDP-2-N,3-O-bis[(3R)-3-hydroxyacyl]-alpha-D-glucosamine = a lipid A disaccharide + UDP + H(+)</text>
        <dbReference type="Rhea" id="RHEA:67828"/>
        <dbReference type="ChEBI" id="CHEBI:15378"/>
        <dbReference type="ChEBI" id="CHEBI:58223"/>
        <dbReference type="ChEBI" id="CHEBI:137748"/>
        <dbReference type="ChEBI" id="CHEBI:176338"/>
        <dbReference type="ChEBI" id="CHEBI:176343"/>
        <dbReference type="EC" id="2.4.1.182"/>
    </reaction>
</comment>
<evidence type="ECO:0000256" key="9">
    <source>
        <dbReference type="ARBA" id="ARBA00048975"/>
    </source>
</evidence>
<gene>
    <name evidence="11" type="ORF">HL41_04960</name>
</gene>
<dbReference type="Pfam" id="PF02684">
    <property type="entry name" value="LpxB"/>
    <property type="match status" value="1"/>
</dbReference>
<comment type="function">
    <text evidence="1">Condensation of UDP-2,3-diacylglucosamine and 2,3-diacylglucosamine-1-phosphate to form lipid A disaccharide, a precursor of lipid A, a phosphorylated glycolipid that anchors the lipopolysaccharide to the outer membrane of the cell.</text>
</comment>
<evidence type="ECO:0000256" key="2">
    <source>
        <dbReference type="ARBA" id="ARBA00012687"/>
    </source>
</evidence>
<dbReference type="eggNOG" id="COG0763">
    <property type="taxonomic scope" value="Bacteria"/>
</dbReference>
<evidence type="ECO:0000256" key="4">
    <source>
        <dbReference type="ARBA" id="ARBA00022516"/>
    </source>
</evidence>
<dbReference type="SUPFAM" id="SSF53756">
    <property type="entry name" value="UDP-Glycosyltransferase/glycogen phosphorylase"/>
    <property type="match status" value="1"/>
</dbReference>
<keyword evidence="12" id="KW-1185">Reference proteome</keyword>
<dbReference type="PaxDb" id="289377-HL41_04960"/>
<dbReference type="NCBIfam" id="TIGR00215">
    <property type="entry name" value="lpxB"/>
    <property type="match status" value="1"/>
</dbReference>
<dbReference type="KEGG" id="tcm:HL41_04960"/>
<dbReference type="PANTHER" id="PTHR30372">
    <property type="entry name" value="LIPID-A-DISACCHARIDE SYNTHASE"/>
    <property type="match status" value="1"/>
</dbReference>
<dbReference type="EMBL" id="CP008796">
    <property type="protein sequence ID" value="AIH04159.1"/>
    <property type="molecule type" value="Genomic_DNA"/>
</dbReference>
<evidence type="ECO:0000256" key="6">
    <source>
        <dbReference type="ARBA" id="ARBA00022676"/>
    </source>
</evidence>
<evidence type="ECO:0000256" key="1">
    <source>
        <dbReference type="ARBA" id="ARBA00002056"/>
    </source>
</evidence>
<protein>
    <recommendedName>
        <fullName evidence="3 10">Lipid-A-disaccharide synthase</fullName>
        <ecNumber evidence="2 10">2.4.1.182</ecNumber>
    </recommendedName>
</protein>
<dbReference type="Proteomes" id="UP000028481">
    <property type="component" value="Chromosome"/>
</dbReference>
<dbReference type="GO" id="GO:0008915">
    <property type="term" value="F:lipid-A-disaccharide synthase activity"/>
    <property type="evidence" value="ECO:0007669"/>
    <property type="project" value="UniProtKB-UniRule"/>
</dbReference>
<evidence type="ECO:0000256" key="10">
    <source>
        <dbReference type="NCBIfam" id="TIGR00215"/>
    </source>
</evidence>
<dbReference type="STRING" id="289377.HL41_04960"/>
<dbReference type="GO" id="GO:0005543">
    <property type="term" value="F:phospholipid binding"/>
    <property type="evidence" value="ECO:0007669"/>
    <property type="project" value="TreeGrafter"/>
</dbReference>
<dbReference type="GO" id="GO:0016020">
    <property type="term" value="C:membrane"/>
    <property type="evidence" value="ECO:0007669"/>
    <property type="project" value="GOC"/>
</dbReference>
<dbReference type="HOGENOM" id="CLU_036577_3_1_0"/>